<dbReference type="Proteomes" id="UP000271031">
    <property type="component" value="Unassembled WGS sequence"/>
</dbReference>
<comment type="cofactor">
    <cofactor evidence="1">
        <name>Mg(2+)</name>
        <dbReference type="ChEBI" id="CHEBI:18420"/>
    </cofactor>
</comment>
<keyword evidence="6" id="KW-1185">Reference proteome</keyword>
<gene>
    <name evidence="5" type="ORF">EDM56_18740</name>
</gene>
<dbReference type="Gene3D" id="3.90.79.10">
    <property type="entry name" value="Nucleoside Triphosphate Pyrophosphohydrolase"/>
    <property type="match status" value="1"/>
</dbReference>
<dbReference type="InterPro" id="IPR020084">
    <property type="entry name" value="NUDIX_hydrolase_CS"/>
</dbReference>
<accession>A0A3M8DBV4</accession>
<dbReference type="EMBL" id="RHHQ01000014">
    <property type="protein sequence ID" value="RNB85443.1"/>
    <property type="molecule type" value="Genomic_DNA"/>
</dbReference>
<dbReference type="InterPro" id="IPR020476">
    <property type="entry name" value="Nudix_hydrolase"/>
</dbReference>
<dbReference type="AlphaFoldDB" id="A0A3M8DBV4"/>
<evidence type="ECO:0000256" key="3">
    <source>
        <dbReference type="RuleBase" id="RU003476"/>
    </source>
</evidence>
<evidence type="ECO:0000259" key="4">
    <source>
        <dbReference type="PROSITE" id="PS51462"/>
    </source>
</evidence>
<dbReference type="InterPro" id="IPR015797">
    <property type="entry name" value="NUDIX_hydrolase-like_dom_sf"/>
</dbReference>
<dbReference type="PROSITE" id="PS51462">
    <property type="entry name" value="NUDIX"/>
    <property type="match status" value="1"/>
</dbReference>
<dbReference type="PANTHER" id="PTHR43046:SF2">
    <property type="entry name" value="8-OXO-DGTP DIPHOSPHATASE-RELATED"/>
    <property type="match status" value="1"/>
</dbReference>
<dbReference type="RefSeq" id="WP_122919448.1">
    <property type="nucleotide sequence ID" value="NZ_RHHQ01000014.1"/>
</dbReference>
<comment type="similarity">
    <text evidence="3">Belongs to the Nudix hydrolase family.</text>
</comment>
<dbReference type="PROSITE" id="PS00893">
    <property type="entry name" value="NUDIX_BOX"/>
    <property type="match status" value="1"/>
</dbReference>
<feature type="domain" description="Nudix hydrolase" evidence="4">
    <location>
        <begin position="6"/>
        <end position="134"/>
    </location>
</feature>
<dbReference type="GO" id="GO:0016787">
    <property type="term" value="F:hydrolase activity"/>
    <property type="evidence" value="ECO:0007669"/>
    <property type="project" value="UniProtKB-KW"/>
</dbReference>
<dbReference type="OrthoDB" id="9800077at2"/>
<evidence type="ECO:0000313" key="6">
    <source>
        <dbReference type="Proteomes" id="UP000271031"/>
    </source>
</evidence>
<evidence type="ECO:0000256" key="1">
    <source>
        <dbReference type="ARBA" id="ARBA00001946"/>
    </source>
</evidence>
<name>A0A3M8DBV4_9BACL</name>
<evidence type="ECO:0000256" key="2">
    <source>
        <dbReference type="ARBA" id="ARBA00022801"/>
    </source>
</evidence>
<protein>
    <submittedName>
        <fullName evidence="5">NUDIX domain-containing protein</fullName>
    </submittedName>
</protein>
<dbReference type="PRINTS" id="PR00502">
    <property type="entry name" value="NUDIXFAMILY"/>
</dbReference>
<dbReference type="SUPFAM" id="SSF55811">
    <property type="entry name" value="Nudix"/>
    <property type="match status" value="1"/>
</dbReference>
<dbReference type="InterPro" id="IPR000086">
    <property type="entry name" value="NUDIX_hydrolase_dom"/>
</dbReference>
<sequence>MPRDSKVWLGAAGIVLRNNEALVVKKAYGGMKGKWSFPAGFVQQGERVDEAAAREVLEETGITARPLQVVGVRSGVIKEEISDNMVVFLMEYVSGEPHPQAGEIEVAQFLPVEEVLTSPLSTLYMKAILPRVLEQAPALIGKDYPVDPIFGYTSYKIFS</sequence>
<dbReference type="Pfam" id="PF00293">
    <property type="entry name" value="NUDIX"/>
    <property type="match status" value="1"/>
</dbReference>
<comment type="caution">
    <text evidence="5">The sequence shown here is derived from an EMBL/GenBank/DDBJ whole genome shotgun (WGS) entry which is preliminary data.</text>
</comment>
<organism evidence="5 6">
    <name type="scientific">Brevibacillus fluminis</name>
    <dbReference type="NCBI Taxonomy" id="511487"/>
    <lineage>
        <taxon>Bacteria</taxon>
        <taxon>Bacillati</taxon>
        <taxon>Bacillota</taxon>
        <taxon>Bacilli</taxon>
        <taxon>Bacillales</taxon>
        <taxon>Paenibacillaceae</taxon>
        <taxon>Brevibacillus</taxon>
    </lineage>
</organism>
<evidence type="ECO:0000313" key="5">
    <source>
        <dbReference type="EMBL" id="RNB85443.1"/>
    </source>
</evidence>
<proteinExistence type="inferred from homology"/>
<reference evidence="5 6" key="1">
    <citation type="submission" date="2018-10" db="EMBL/GenBank/DDBJ databases">
        <title>Phylogenomics of Brevibacillus.</title>
        <authorList>
            <person name="Dunlap C."/>
        </authorList>
    </citation>
    <scope>NUCLEOTIDE SEQUENCE [LARGE SCALE GENOMIC DNA]</scope>
    <source>
        <strain evidence="5 6">JCM 15716</strain>
    </source>
</reference>
<dbReference type="PANTHER" id="PTHR43046">
    <property type="entry name" value="GDP-MANNOSE MANNOSYL HYDROLASE"/>
    <property type="match status" value="1"/>
</dbReference>
<keyword evidence="2 3" id="KW-0378">Hydrolase</keyword>